<feature type="compositionally biased region" description="Low complexity" evidence="1">
    <location>
        <begin position="177"/>
        <end position="186"/>
    </location>
</feature>
<proteinExistence type="predicted"/>
<keyword evidence="3" id="KW-1185">Reference proteome</keyword>
<evidence type="ECO:0000256" key="1">
    <source>
        <dbReference type="SAM" id="MobiDB-lite"/>
    </source>
</evidence>
<dbReference type="HOGENOM" id="CLU_1452647_0_0_11"/>
<reference evidence="2 3" key="1">
    <citation type="submission" date="2014-05" db="EMBL/GenBank/DDBJ databases">
        <title>Draft Genome Sequence of Kitasatospora cheerisanensis KCTC 2395.</title>
        <authorList>
            <person name="Nam D.H."/>
        </authorList>
    </citation>
    <scope>NUCLEOTIDE SEQUENCE [LARGE SCALE GENOMIC DNA]</scope>
    <source>
        <strain evidence="2 3">KCTC 2395</strain>
    </source>
</reference>
<gene>
    <name evidence="2" type="ORF">KCH_02860</name>
</gene>
<name>A0A066Z6T5_9ACTN</name>
<organism evidence="2 3">
    <name type="scientific">Kitasatospora cheerisanensis KCTC 2395</name>
    <dbReference type="NCBI Taxonomy" id="1348663"/>
    <lineage>
        <taxon>Bacteria</taxon>
        <taxon>Bacillati</taxon>
        <taxon>Actinomycetota</taxon>
        <taxon>Actinomycetes</taxon>
        <taxon>Kitasatosporales</taxon>
        <taxon>Streptomycetaceae</taxon>
        <taxon>Kitasatospora</taxon>
    </lineage>
</organism>
<evidence type="ECO:0000313" key="2">
    <source>
        <dbReference type="EMBL" id="KDN87959.1"/>
    </source>
</evidence>
<dbReference type="eggNOG" id="COG2508">
    <property type="taxonomic scope" value="Bacteria"/>
</dbReference>
<dbReference type="Proteomes" id="UP000027178">
    <property type="component" value="Unassembled WGS sequence"/>
</dbReference>
<protein>
    <submittedName>
        <fullName evidence="2">Uncharacterized protein</fullName>
    </submittedName>
</protein>
<dbReference type="PATRIC" id="fig|1348663.4.peg.265"/>
<comment type="caution">
    <text evidence="2">The sequence shown here is derived from an EMBL/GenBank/DDBJ whole genome shotgun (WGS) entry which is preliminary data.</text>
</comment>
<dbReference type="EMBL" id="JNBY01000013">
    <property type="protein sequence ID" value="KDN87959.1"/>
    <property type="molecule type" value="Genomic_DNA"/>
</dbReference>
<dbReference type="AlphaFoldDB" id="A0A066Z6T5"/>
<sequence length="186" mass="19547">MDGQIAVARRLARTLRRELPDTVRLYAVEGPAAARREAADRATAAHAWAGREPGAARRTLILEPADGSRPSAAWLHHPAVADTCHVGISDAVPLRDTATAHRQALHALAAARRHPERRAAHTPPRDLATALGPDGAHWAATALAPLHTHRPARPQDPDGPPCSPPPPPGCTTPPTPRTASASTATP</sequence>
<feature type="region of interest" description="Disordered" evidence="1">
    <location>
        <begin position="110"/>
        <end position="186"/>
    </location>
</feature>
<accession>A0A066Z6T5</accession>
<evidence type="ECO:0000313" key="3">
    <source>
        <dbReference type="Proteomes" id="UP000027178"/>
    </source>
</evidence>
<feature type="compositionally biased region" description="Pro residues" evidence="1">
    <location>
        <begin position="157"/>
        <end position="176"/>
    </location>
</feature>